<dbReference type="OrthoDB" id="194358at2759"/>
<comment type="caution">
    <text evidence="4">The sequence shown here is derived from an EMBL/GenBank/DDBJ whole genome shotgun (WGS) entry which is preliminary data.</text>
</comment>
<feature type="repeat" description="ANK" evidence="3">
    <location>
        <begin position="634"/>
        <end position="666"/>
    </location>
</feature>
<dbReference type="SMART" id="SM00248">
    <property type="entry name" value="ANK"/>
    <property type="match status" value="20"/>
</dbReference>
<dbReference type="InterPro" id="IPR036770">
    <property type="entry name" value="Ankyrin_rpt-contain_sf"/>
</dbReference>
<dbReference type="PRINTS" id="PR01415">
    <property type="entry name" value="ANKYRIN"/>
</dbReference>
<keyword evidence="2 3" id="KW-0040">ANK repeat</keyword>
<sequence>MTLQSTEKHAFITAAPEGRLDDVKELLNGGVDLFVTTPLDGQTALYAAAAGHADVVRFLLSKGVDGGHIEALNCETQRAVDLVLSSRHVDVLKAFTEFGDLGTALVETSAAGDVQGVELLLQLGLDANAVNWDSALCRAAQGGHEAVAKALLEHGPGVNLKSGRLLLNHGADVNVPGQWQWTSLHQAAQGGHVDVVDALLAGGADVNAVSQMGTTALYEASRIGHVATVKVLLDRGATVHPLNSQNPMNAAAFCGSVEVLELLHTRGFLLNATSADMTTPLHEASENGHVVAVEWLLARGANADAVDSNGKNPLHFAACKGHGDVAELLLAHGIQVDARDTCGGWTALHEVCVARPEADEVVLQLLNYGFNASLPDMYSHTPLLLACTVGNGKIATMLLDRVTDIDVVSQNGTTALFYACGAKNLIDVVRSLLGRGADPLCVSAREQTLLHTACEHGNAEVVQLLLDRGINVNALDRINKTALQYAVSKGSADAVKLLLQHGADTQLVDNINYTAFRYACGFGYVDVVNEFLKYEPYSEEKEEYFNGALSEACTSSRLEVAELLIEHGVKASHAALQSASRSGQVELVQLLLAHNVDPNESPDSPLHYAALSGEHEVVKLLLVNGANVHARDSHNYTALHSACRWDSQKAAAVLLEYGVDIDAVDKDGSTALHIAASNGNVSCVELLLKHGADSSIADVSGWTALHHACRRIRPAVVRVLVSNGADVATKNPDGEIPLHIAAASHGHAGNTPLDCCLQTGSYESYPDMTYKVAYELVKHGATYEESSDNCQSMGEDSRDQFSALELVVQCWVAERQENKPFTAVPVDVIIKGRAATEMYLEKLRTADAE</sequence>
<dbReference type="Gene3D" id="1.25.40.20">
    <property type="entry name" value="Ankyrin repeat-containing domain"/>
    <property type="match status" value="7"/>
</dbReference>
<dbReference type="PANTHER" id="PTHR24198">
    <property type="entry name" value="ANKYRIN REPEAT AND PROTEIN KINASE DOMAIN-CONTAINING PROTEIN"/>
    <property type="match status" value="1"/>
</dbReference>
<evidence type="ECO:0000256" key="3">
    <source>
        <dbReference type="PROSITE-ProRule" id="PRU00023"/>
    </source>
</evidence>
<name>A0A8K1CVM1_PYTOL</name>
<dbReference type="InterPro" id="IPR002110">
    <property type="entry name" value="Ankyrin_rpt"/>
</dbReference>
<dbReference type="PANTHER" id="PTHR24198:SF165">
    <property type="entry name" value="ANKYRIN REPEAT-CONTAINING PROTEIN-RELATED"/>
    <property type="match status" value="1"/>
</dbReference>
<dbReference type="Pfam" id="PF13606">
    <property type="entry name" value="Ank_3"/>
    <property type="match status" value="1"/>
</dbReference>
<dbReference type="PROSITE" id="PS50088">
    <property type="entry name" value="ANK_REPEAT"/>
    <property type="match status" value="12"/>
</dbReference>
<evidence type="ECO:0000256" key="2">
    <source>
        <dbReference type="ARBA" id="ARBA00023043"/>
    </source>
</evidence>
<dbReference type="EMBL" id="SPLM01000001">
    <property type="protein sequence ID" value="TMW69768.1"/>
    <property type="molecule type" value="Genomic_DNA"/>
</dbReference>
<dbReference type="AlphaFoldDB" id="A0A8K1CVM1"/>
<dbReference type="Proteomes" id="UP000794436">
    <property type="component" value="Unassembled WGS sequence"/>
</dbReference>
<organism evidence="4 5">
    <name type="scientific">Pythium oligandrum</name>
    <name type="common">Mycoparasitic fungus</name>
    <dbReference type="NCBI Taxonomy" id="41045"/>
    <lineage>
        <taxon>Eukaryota</taxon>
        <taxon>Sar</taxon>
        <taxon>Stramenopiles</taxon>
        <taxon>Oomycota</taxon>
        <taxon>Peronosporomycetes</taxon>
        <taxon>Pythiales</taxon>
        <taxon>Pythiaceae</taxon>
        <taxon>Pythium</taxon>
    </lineage>
</organism>
<dbReference type="Pfam" id="PF00023">
    <property type="entry name" value="Ank"/>
    <property type="match status" value="1"/>
</dbReference>
<feature type="repeat" description="ANK" evidence="3">
    <location>
        <begin position="700"/>
        <end position="732"/>
    </location>
</feature>
<reference evidence="4" key="1">
    <citation type="submission" date="2019-03" db="EMBL/GenBank/DDBJ databases">
        <title>Long read genome sequence of the mycoparasitic Pythium oligandrum ATCC 38472 isolated from sugarbeet rhizosphere.</title>
        <authorList>
            <person name="Gaulin E."/>
        </authorList>
    </citation>
    <scope>NUCLEOTIDE SEQUENCE</scope>
    <source>
        <strain evidence="4">ATCC 38472_TT</strain>
    </source>
</reference>
<feature type="repeat" description="ANK" evidence="3">
    <location>
        <begin position="276"/>
        <end position="308"/>
    </location>
</feature>
<evidence type="ECO:0000313" key="4">
    <source>
        <dbReference type="EMBL" id="TMW69768.1"/>
    </source>
</evidence>
<feature type="repeat" description="ANK" evidence="3">
    <location>
        <begin position="182"/>
        <end position="211"/>
    </location>
</feature>
<keyword evidence="5" id="KW-1185">Reference proteome</keyword>
<feature type="repeat" description="ANK" evidence="3">
    <location>
        <begin position="212"/>
        <end position="244"/>
    </location>
</feature>
<evidence type="ECO:0008006" key="6">
    <source>
        <dbReference type="Google" id="ProtNLM"/>
    </source>
</evidence>
<evidence type="ECO:0000256" key="1">
    <source>
        <dbReference type="ARBA" id="ARBA00022737"/>
    </source>
</evidence>
<protein>
    <recommendedName>
        <fullName evidence="6">Ankyrin repeat protein</fullName>
    </recommendedName>
</protein>
<gene>
    <name evidence="4" type="ORF">Poli38472_001924</name>
</gene>
<feature type="repeat" description="ANK" evidence="3">
    <location>
        <begin position="601"/>
        <end position="633"/>
    </location>
</feature>
<dbReference type="SUPFAM" id="SSF48403">
    <property type="entry name" value="Ankyrin repeat"/>
    <property type="match status" value="3"/>
</dbReference>
<feature type="repeat" description="ANK" evidence="3">
    <location>
        <begin position="667"/>
        <end position="699"/>
    </location>
</feature>
<feature type="repeat" description="ANK" evidence="3">
    <location>
        <begin position="445"/>
        <end position="477"/>
    </location>
</feature>
<keyword evidence="1" id="KW-0677">Repeat</keyword>
<feature type="repeat" description="ANK" evidence="3">
    <location>
        <begin position="309"/>
        <end position="341"/>
    </location>
</feature>
<proteinExistence type="predicted"/>
<feature type="repeat" description="ANK" evidence="3">
    <location>
        <begin position="478"/>
        <end position="510"/>
    </location>
</feature>
<dbReference type="PROSITE" id="PS50297">
    <property type="entry name" value="ANK_REP_REGION"/>
    <property type="match status" value="10"/>
</dbReference>
<feature type="repeat" description="ANK" evidence="3">
    <location>
        <begin position="378"/>
        <end position="410"/>
    </location>
</feature>
<dbReference type="Pfam" id="PF12796">
    <property type="entry name" value="Ank_2"/>
    <property type="match status" value="5"/>
</dbReference>
<evidence type="ECO:0000313" key="5">
    <source>
        <dbReference type="Proteomes" id="UP000794436"/>
    </source>
</evidence>
<accession>A0A8K1CVM1</accession>
<feature type="repeat" description="ANK" evidence="3">
    <location>
        <begin position="571"/>
        <end position="603"/>
    </location>
</feature>